<dbReference type="PANTHER" id="PTHR46300">
    <property type="entry name" value="P450, PUTATIVE (EUROFUNG)-RELATED-RELATED"/>
    <property type="match status" value="1"/>
</dbReference>
<dbReference type="AlphaFoldDB" id="A0AAV0B7N7"/>
<evidence type="ECO:0000256" key="2">
    <source>
        <dbReference type="ARBA" id="ARBA00004370"/>
    </source>
</evidence>
<dbReference type="InterPro" id="IPR001128">
    <property type="entry name" value="Cyt_P450"/>
</dbReference>
<dbReference type="Proteomes" id="UP001153365">
    <property type="component" value="Unassembled WGS sequence"/>
</dbReference>
<evidence type="ECO:0000256" key="8">
    <source>
        <dbReference type="ARBA" id="ARBA00022989"/>
    </source>
</evidence>
<evidence type="ECO:0000256" key="9">
    <source>
        <dbReference type="ARBA" id="ARBA00023002"/>
    </source>
</evidence>
<gene>
    <name evidence="15" type="ORF">PPACK8108_LOCUS15258</name>
</gene>
<dbReference type="PANTHER" id="PTHR46300:SF2">
    <property type="entry name" value="CYTOCHROME P450 MONOOXYGENASE ALNH-RELATED"/>
    <property type="match status" value="1"/>
</dbReference>
<keyword evidence="10 13" id="KW-0408">Iron</keyword>
<evidence type="ECO:0000313" key="15">
    <source>
        <dbReference type="EMBL" id="CAH7682376.1"/>
    </source>
</evidence>
<evidence type="ECO:0000256" key="6">
    <source>
        <dbReference type="ARBA" id="ARBA00022692"/>
    </source>
</evidence>
<evidence type="ECO:0000256" key="10">
    <source>
        <dbReference type="ARBA" id="ARBA00023004"/>
    </source>
</evidence>
<accession>A0AAV0B7N7</accession>
<evidence type="ECO:0000256" key="11">
    <source>
        <dbReference type="ARBA" id="ARBA00023033"/>
    </source>
</evidence>
<dbReference type="PROSITE" id="PS00086">
    <property type="entry name" value="CYTOCHROME_P450"/>
    <property type="match status" value="1"/>
</dbReference>
<dbReference type="EMBL" id="CALTRL010004041">
    <property type="protein sequence ID" value="CAH7682376.1"/>
    <property type="molecule type" value="Genomic_DNA"/>
</dbReference>
<keyword evidence="9 14" id="KW-0560">Oxidoreductase</keyword>
<dbReference type="InterPro" id="IPR050364">
    <property type="entry name" value="Cytochrome_P450_fung"/>
</dbReference>
<proteinExistence type="inferred from homology"/>
<comment type="subcellular location">
    <subcellularLocation>
        <location evidence="2">Membrane</location>
    </subcellularLocation>
</comment>
<comment type="pathway">
    <text evidence="3">Secondary metabolite biosynthesis.</text>
</comment>
<evidence type="ECO:0000256" key="12">
    <source>
        <dbReference type="ARBA" id="ARBA00023136"/>
    </source>
</evidence>
<dbReference type="GO" id="GO:0016705">
    <property type="term" value="F:oxidoreductase activity, acting on paired donors, with incorporation or reduction of molecular oxygen"/>
    <property type="evidence" value="ECO:0007669"/>
    <property type="project" value="InterPro"/>
</dbReference>
<dbReference type="GO" id="GO:0005506">
    <property type="term" value="F:iron ion binding"/>
    <property type="evidence" value="ECO:0007669"/>
    <property type="project" value="InterPro"/>
</dbReference>
<keyword evidence="12" id="KW-0472">Membrane</keyword>
<sequence length="519" mass="58473">MADFVSFVIILIALSILFTRKSLFKNPQWPSVPRVPFLGSIPWINGRKFPMQCIEWHKKYGPIFSYKPGLAPEIIVVSGARLTKELFVKNSPSFEFRYCPFFYADELKLEDHFTPLLNTSAAILHQRRVIAQAIKAGIGSGNDVGVQCAAVELINYIRSTISPKEGIDVGLNGLIEEAAGLSALSIGFGLQWTIKKLRECHEAQSLFSAVHKYFAYFNWVDDPSVAFPCLSWILFRRSRRIKNSAKLAADELLGSYQALFNITCKKVKVTGLDSLNPSVAQIVLSKDDETTQYRKTILCGSTTTAAFSTTADVLKVLIGTLAAFPEWQSSIRRELDELADYQLRDSMFSDAPPVFRMDKGKQNFPVTRAFLDETMRAFPIFPINTRVASKDFTLCDGRKIKSGQCLFTLPMCINHDPEMFEDPHEFNPRRFLKAKESIPSWYNFRHASFGSGRRSCPGAALAEYSLFNFLCQLVYSFQFRYENGKTGVAGINSTLVGLECHYTFPKVFVTPRARTPMST</sequence>
<evidence type="ECO:0000256" key="7">
    <source>
        <dbReference type="ARBA" id="ARBA00022723"/>
    </source>
</evidence>
<reference evidence="15" key="1">
    <citation type="submission" date="2022-06" db="EMBL/GenBank/DDBJ databases">
        <authorList>
            <consortium name="SYNGENTA / RWTH Aachen University"/>
        </authorList>
    </citation>
    <scope>NUCLEOTIDE SEQUENCE</scope>
</reference>
<dbReference type="SUPFAM" id="SSF48264">
    <property type="entry name" value="Cytochrome P450"/>
    <property type="match status" value="1"/>
</dbReference>
<evidence type="ECO:0000256" key="4">
    <source>
        <dbReference type="ARBA" id="ARBA00010617"/>
    </source>
</evidence>
<evidence type="ECO:0000256" key="1">
    <source>
        <dbReference type="ARBA" id="ARBA00001971"/>
    </source>
</evidence>
<dbReference type="GO" id="GO:0020037">
    <property type="term" value="F:heme binding"/>
    <property type="evidence" value="ECO:0007669"/>
    <property type="project" value="InterPro"/>
</dbReference>
<keyword evidence="8" id="KW-1133">Transmembrane helix</keyword>
<keyword evidence="6" id="KW-0812">Transmembrane</keyword>
<dbReference type="GO" id="GO:0004497">
    <property type="term" value="F:monooxygenase activity"/>
    <property type="evidence" value="ECO:0007669"/>
    <property type="project" value="UniProtKB-KW"/>
</dbReference>
<comment type="similarity">
    <text evidence="4 14">Belongs to the cytochrome P450 family.</text>
</comment>
<comment type="cofactor">
    <cofactor evidence="1 13">
        <name>heme</name>
        <dbReference type="ChEBI" id="CHEBI:30413"/>
    </cofactor>
</comment>
<dbReference type="InterPro" id="IPR002401">
    <property type="entry name" value="Cyt_P450_E_grp-I"/>
</dbReference>
<protein>
    <submittedName>
        <fullName evidence="15">Cytochrome P450 monooxygenase</fullName>
    </submittedName>
</protein>
<evidence type="ECO:0000256" key="5">
    <source>
        <dbReference type="ARBA" id="ARBA00022617"/>
    </source>
</evidence>
<dbReference type="PRINTS" id="PR00385">
    <property type="entry name" value="P450"/>
</dbReference>
<dbReference type="CDD" id="cd00302">
    <property type="entry name" value="cytochrome_P450"/>
    <property type="match status" value="1"/>
</dbReference>
<evidence type="ECO:0000256" key="14">
    <source>
        <dbReference type="RuleBase" id="RU000461"/>
    </source>
</evidence>
<keyword evidence="7 13" id="KW-0479">Metal-binding</keyword>
<keyword evidence="5 13" id="KW-0349">Heme</keyword>
<name>A0AAV0B7N7_PHAPC</name>
<evidence type="ECO:0000256" key="13">
    <source>
        <dbReference type="PIRSR" id="PIRSR602401-1"/>
    </source>
</evidence>
<organism evidence="15 16">
    <name type="scientific">Phakopsora pachyrhizi</name>
    <name type="common">Asian soybean rust disease fungus</name>
    <dbReference type="NCBI Taxonomy" id="170000"/>
    <lineage>
        <taxon>Eukaryota</taxon>
        <taxon>Fungi</taxon>
        <taxon>Dikarya</taxon>
        <taxon>Basidiomycota</taxon>
        <taxon>Pucciniomycotina</taxon>
        <taxon>Pucciniomycetes</taxon>
        <taxon>Pucciniales</taxon>
        <taxon>Phakopsoraceae</taxon>
        <taxon>Phakopsora</taxon>
    </lineage>
</organism>
<feature type="binding site" description="axial binding residue" evidence="13">
    <location>
        <position position="456"/>
    </location>
    <ligand>
        <name>heme</name>
        <dbReference type="ChEBI" id="CHEBI:30413"/>
    </ligand>
    <ligandPart>
        <name>Fe</name>
        <dbReference type="ChEBI" id="CHEBI:18248"/>
    </ligandPart>
</feature>
<evidence type="ECO:0000313" key="16">
    <source>
        <dbReference type="Proteomes" id="UP001153365"/>
    </source>
</evidence>
<dbReference type="PRINTS" id="PR00463">
    <property type="entry name" value="EP450I"/>
</dbReference>
<dbReference type="InterPro" id="IPR036396">
    <property type="entry name" value="Cyt_P450_sf"/>
</dbReference>
<comment type="caution">
    <text evidence="15">The sequence shown here is derived from an EMBL/GenBank/DDBJ whole genome shotgun (WGS) entry which is preliminary data.</text>
</comment>
<dbReference type="InterPro" id="IPR017972">
    <property type="entry name" value="Cyt_P450_CS"/>
</dbReference>
<keyword evidence="16" id="KW-1185">Reference proteome</keyword>
<dbReference type="Pfam" id="PF00067">
    <property type="entry name" value="p450"/>
    <property type="match status" value="1"/>
</dbReference>
<evidence type="ECO:0000256" key="3">
    <source>
        <dbReference type="ARBA" id="ARBA00005179"/>
    </source>
</evidence>
<dbReference type="Gene3D" id="1.10.630.10">
    <property type="entry name" value="Cytochrome P450"/>
    <property type="match status" value="1"/>
</dbReference>
<keyword evidence="11 14" id="KW-0503">Monooxygenase</keyword>
<dbReference type="GO" id="GO:0016020">
    <property type="term" value="C:membrane"/>
    <property type="evidence" value="ECO:0007669"/>
    <property type="project" value="UniProtKB-SubCell"/>
</dbReference>